<feature type="region of interest" description="Disordered" evidence="1">
    <location>
        <begin position="488"/>
        <end position="516"/>
    </location>
</feature>
<dbReference type="Proteomes" id="UP001307889">
    <property type="component" value="Chromosome 12"/>
</dbReference>
<evidence type="ECO:0000256" key="1">
    <source>
        <dbReference type="SAM" id="MobiDB-lite"/>
    </source>
</evidence>
<proteinExistence type="predicted"/>
<keyword evidence="2" id="KW-1133">Transmembrane helix</keyword>
<feature type="compositionally biased region" description="Basic and acidic residues" evidence="1">
    <location>
        <begin position="39"/>
        <end position="51"/>
    </location>
</feature>
<evidence type="ECO:0000313" key="5">
    <source>
        <dbReference type="Proteomes" id="UP001307889"/>
    </source>
</evidence>
<evidence type="ECO:0000256" key="3">
    <source>
        <dbReference type="SAM" id="SignalP"/>
    </source>
</evidence>
<feature type="chain" id="PRO_5045789940" evidence="3">
    <location>
        <begin position="24"/>
        <end position="826"/>
    </location>
</feature>
<feature type="region of interest" description="Disordered" evidence="1">
    <location>
        <begin position="360"/>
        <end position="381"/>
    </location>
</feature>
<gene>
    <name evidence="4" type="ORF">NTJ_13754</name>
</gene>
<feature type="signal peptide" evidence="3">
    <location>
        <begin position="1"/>
        <end position="23"/>
    </location>
</feature>
<feature type="compositionally biased region" description="Polar residues" evidence="1">
    <location>
        <begin position="506"/>
        <end position="516"/>
    </location>
</feature>
<evidence type="ECO:0000256" key="2">
    <source>
        <dbReference type="SAM" id="Phobius"/>
    </source>
</evidence>
<organism evidence="4 5">
    <name type="scientific">Nesidiocoris tenuis</name>
    <dbReference type="NCBI Taxonomy" id="355587"/>
    <lineage>
        <taxon>Eukaryota</taxon>
        <taxon>Metazoa</taxon>
        <taxon>Ecdysozoa</taxon>
        <taxon>Arthropoda</taxon>
        <taxon>Hexapoda</taxon>
        <taxon>Insecta</taxon>
        <taxon>Pterygota</taxon>
        <taxon>Neoptera</taxon>
        <taxon>Paraneoptera</taxon>
        <taxon>Hemiptera</taxon>
        <taxon>Heteroptera</taxon>
        <taxon>Panheteroptera</taxon>
        <taxon>Cimicomorpha</taxon>
        <taxon>Miridae</taxon>
        <taxon>Dicyphina</taxon>
        <taxon>Nesidiocoris</taxon>
    </lineage>
</organism>
<keyword evidence="3" id="KW-0732">Signal</keyword>
<feature type="compositionally biased region" description="Basic residues" evidence="1">
    <location>
        <begin position="138"/>
        <end position="151"/>
    </location>
</feature>
<feature type="region of interest" description="Disordered" evidence="1">
    <location>
        <begin position="416"/>
        <end position="435"/>
    </location>
</feature>
<feature type="region of interest" description="Disordered" evidence="1">
    <location>
        <begin position="39"/>
        <end position="101"/>
    </location>
</feature>
<feature type="region of interest" description="Disordered" evidence="1">
    <location>
        <begin position="308"/>
        <end position="331"/>
    </location>
</feature>
<accession>A0ABN7BCR3</accession>
<feature type="compositionally biased region" description="Polar residues" evidence="1">
    <location>
        <begin position="488"/>
        <end position="497"/>
    </location>
</feature>
<name>A0ABN7BCR3_9HEMI</name>
<dbReference type="EMBL" id="AP028920">
    <property type="protein sequence ID" value="BET00937.1"/>
    <property type="molecule type" value="Genomic_DNA"/>
</dbReference>
<sequence>MKPSWLLLVAVLLLLQFTSFTVQDEHGLKLVEQANLDDGGEKNLDLAKDDSAADESEQPRRIRGRGGTKRRRRLKKRLRTTTMIPLDEESANPPGELITAEGTNPYAAQTQEEQAKFPGAETTFFPMDDSTLPPLAAPRKRTLKRRRKPSRKYQGDGGVQQEPTNQQQEVDETSPKPLRRRRKGGRRRMRPRPEATETPKFEAEATVTPSDLEYTTIFYESSKAVETLPDKVADEEKQDNHIPVYSNRAPEHEKVAVTQPPVTVIESLNTVTSKATSRVRPYSSSKPSVNTYKPVREFVLEPADGVRFEPDSETNEVPSQAPTEPTSTNFDYGSKVFDRKVLFSKSRKLPVTSAIIRKKLTPRQRAEAKPSTPPENQQTEASSRYELHKLLPEGYTVQPQVMEPAKLLERLKEHSSTYRTTTFRPSTEEQNYPKFESRRKLKMPTFRTTTEAVVETTRAEKSTLKYDSSSEQTTIIEHNSIVEEITEAQPTTQKASITTTTTTTTLDSQGSEQNSNVSNDSIVDLLKAEGSSEKLTRILEARNMTVAQLLEHRQRGSSKFHLADIFASRKSISGKNTTESMSLDQEELGTPLYPEKQTILFPSEEVLGLFPAFVSNKIELAKKEVAPGASESREPRVFSSMPEFANTRKEDDKLPPWKVPNPKLRPVSVRGDIEEIKISLKPTRFANVDDEKIDVLRTNRVASTLEADPITAENSLNRFRRIPVTVKSAIIISTAILILAIFGFLSVLVSCRMRQKRERLRAKQDILCEHLKSEDFMNSQQSLSPVLTKHQGRGAVFAQQNTIQSNTTSNRHYYLWQTLRKTLQHD</sequence>
<protein>
    <submittedName>
        <fullName evidence="4">Uncharacterized protein</fullName>
    </submittedName>
</protein>
<feature type="compositionally biased region" description="Polar residues" evidence="1">
    <location>
        <begin position="315"/>
        <end position="331"/>
    </location>
</feature>
<feature type="compositionally biased region" description="Basic residues" evidence="1">
    <location>
        <begin position="177"/>
        <end position="190"/>
    </location>
</feature>
<feature type="compositionally biased region" description="Basic residues" evidence="1">
    <location>
        <begin position="61"/>
        <end position="79"/>
    </location>
</feature>
<reference evidence="4 5" key="1">
    <citation type="submission" date="2023-09" db="EMBL/GenBank/DDBJ databases">
        <title>Nesidiocoris tenuis whole genome shotgun sequence.</title>
        <authorList>
            <person name="Shibata T."/>
            <person name="Shimoda M."/>
            <person name="Kobayashi T."/>
            <person name="Uehara T."/>
        </authorList>
    </citation>
    <scope>NUCLEOTIDE SEQUENCE [LARGE SCALE GENOMIC DNA]</scope>
    <source>
        <strain evidence="4 5">Japan</strain>
    </source>
</reference>
<evidence type="ECO:0000313" key="4">
    <source>
        <dbReference type="EMBL" id="BET00937.1"/>
    </source>
</evidence>
<feature type="compositionally biased region" description="Polar residues" evidence="1">
    <location>
        <begin position="417"/>
        <end position="430"/>
    </location>
</feature>
<feature type="region of interest" description="Disordered" evidence="1">
    <location>
        <begin position="121"/>
        <end position="206"/>
    </location>
</feature>
<feature type="compositionally biased region" description="Basic and acidic residues" evidence="1">
    <location>
        <begin position="191"/>
        <end position="203"/>
    </location>
</feature>
<keyword evidence="5" id="KW-1185">Reference proteome</keyword>
<keyword evidence="2" id="KW-0472">Membrane</keyword>
<feature type="transmembrane region" description="Helical" evidence="2">
    <location>
        <begin position="729"/>
        <end position="751"/>
    </location>
</feature>
<keyword evidence="2" id="KW-0812">Transmembrane</keyword>